<dbReference type="Gene3D" id="3.40.50.720">
    <property type="entry name" value="NAD(P)-binding Rossmann-like Domain"/>
    <property type="match status" value="1"/>
</dbReference>
<evidence type="ECO:0000313" key="4">
    <source>
        <dbReference type="EMBL" id="MBB6035750.1"/>
    </source>
</evidence>
<dbReference type="SUPFAM" id="SSF55347">
    <property type="entry name" value="Glyceraldehyde-3-phosphate dehydrogenase-like, C-terminal domain"/>
    <property type="match status" value="1"/>
</dbReference>
<dbReference type="Pfam" id="PF01408">
    <property type="entry name" value="GFO_IDH_MocA"/>
    <property type="match status" value="1"/>
</dbReference>
<accession>A0A841FUU4</accession>
<feature type="domain" description="Gfo/Idh/MocA-like oxidoreductase N-terminal" evidence="2">
    <location>
        <begin position="7"/>
        <end position="122"/>
    </location>
</feature>
<dbReference type="RefSeq" id="WP_184788600.1">
    <property type="nucleotide sequence ID" value="NZ_BONT01000075.1"/>
</dbReference>
<dbReference type="InterPro" id="IPR055170">
    <property type="entry name" value="GFO_IDH_MocA-like_dom"/>
</dbReference>
<feature type="domain" description="GFO/IDH/MocA-like oxidoreductase" evidence="3">
    <location>
        <begin position="140"/>
        <end position="267"/>
    </location>
</feature>
<dbReference type="Gene3D" id="3.30.360.10">
    <property type="entry name" value="Dihydrodipicolinate Reductase, domain 2"/>
    <property type="match status" value="1"/>
</dbReference>
<protein>
    <submittedName>
        <fullName evidence="4">Putative dehydrogenase</fullName>
    </submittedName>
</protein>
<gene>
    <name evidence="4" type="ORF">HNR73_003614</name>
</gene>
<dbReference type="InterPro" id="IPR050463">
    <property type="entry name" value="Gfo/Idh/MocA_oxidrdct_glycsds"/>
</dbReference>
<reference evidence="4 5" key="1">
    <citation type="submission" date="2020-08" db="EMBL/GenBank/DDBJ databases">
        <title>Genomic Encyclopedia of Type Strains, Phase IV (KMG-IV): sequencing the most valuable type-strain genomes for metagenomic binning, comparative biology and taxonomic classification.</title>
        <authorList>
            <person name="Goeker M."/>
        </authorList>
    </citation>
    <scope>NUCLEOTIDE SEQUENCE [LARGE SCALE GENOMIC DNA]</scope>
    <source>
        <strain evidence="4 5">YIM 65646</strain>
    </source>
</reference>
<evidence type="ECO:0000256" key="1">
    <source>
        <dbReference type="ARBA" id="ARBA00023002"/>
    </source>
</evidence>
<proteinExistence type="predicted"/>
<dbReference type="AlphaFoldDB" id="A0A841FUU4"/>
<dbReference type="Proteomes" id="UP000548476">
    <property type="component" value="Unassembled WGS sequence"/>
</dbReference>
<dbReference type="GO" id="GO:0016491">
    <property type="term" value="F:oxidoreductase activity"/>
    <property type="evidence" value="ECO:0007669"/>
    <property type="project" value="UniProtKB-KW"/>
</dbReference>
<dbReference type="PANTHER" id="PTHR43818">
    <property type="entry name" value="BCDNA.GH03377"/>
    <property type="match status" value="1"/>
</dbReference>
<dbReference type="SUPFAM" id="SSF51735">
    <property type="entry name" value="NAD(P)-binding Rossmann-fold domains"/>
    <property type="match status" value="1"/>
</dbReference>
<dbReference type="EMBL" id="JACHGT010000007">
    <property type="protein sequence ID" value="MBB6035750.1"/>
    <property type="molecule type" value="Genomic_DNA"/>
</dbReference>
<evidence type="ECO:0000259" key="3">
    <source>
        <dbReference type="Pfam" id="PF22725"/>
    </source>
</evidence>
<name>A0A841FUU4_9ACTN</name>
<dbReference type="GO" id="GO:0000166">
    <property type="term" value="F:nucleotide binding"/>
    <property type="evidence" value="ECO:0007669"/>
    <property type="project" value="InterPro"/>
</dbReference>
<dbReference type="InterPro" id="IPR036291">
    <property type="entry name" value="NAD(P)-bd_dom_sf"/>
</dbReference>
<dbReference type="Pfam" id="PF22725">
    <property type="entry name" value="GFO_IDH_MocA_C3"/>
    <property type="match status" value="1"/>
</dbReference>
<keyword evidence="1" id="KW-0560">Oxidoreductase</keyword>
<dbReference type="InterPro" id="IPR000683">
    <property type="entry name" value="Gfo/Idh/MocA-like_OxRdtase_N"/>
</dbReference>
<evidence type="ECO:0000313" key="5">
    <source>
        <dbReference type="Proteomes" id="UP000548476"/>
    </source>
</evidence>
<sequence length="368" mass="38033">MTELNPFRVGLIGCGNISGQYLSTLARLPGVSVTACADIDPERAAAVAREHGIPRATGVDALLADPDIDAVLNLTIPAVHATVTREAIAAGKHVWSEKPLALDRADVDRIREEAARAGVRVGCAPDTFLGAGLQSSIGAIVDGAIGRPVAATAFFTTPGPEAWHPDPEFFYAPGGGPLLDIGVYPITALVAVFGAVEAVSAQSQRSVPTRTIGSGAKAGQEIPVEVATHYSVSLRFAGGGLATLVTSFDVPAHELPHIEVYGVEGTMTLPDPNRFDGGPRVRRRGENAWTTLPHTNGYLGLQRGIGLAELAGSIEAGVPHRASLDLAAHVLDTMLAIDESAASGAEVVLRTTCEAPPPVAKLIEAPAG</sequence>
<organism evidence="4 5">
    <name type="scientific">Phytomonospora endophytica</name>
    <dbReference type="NCBI Taxonomy" id="714109"/>
    <lineage>
        <taxon>Bacteria</taxon>
        <taxon>Bacillati</taxon>
        <taxon>Actinomycetota</taxon>
        <taxon>Actinomycetes</taxon>
        <taxon>Micromonosporales</taxon>
        <taxon>Micromonosporaceae</taxon>
        <taxon>Phytomonospora</taxon>
    </lineage>
</organism>
<keyword evidence="5" id="KW-1185">Reference proteome</keyword>
<dbReference type="PANTHER" id="PTHR43818:SF11">
    <property type="entry name" value="BCDNA.GH03377"/>
    <property type="match status" value="1"/>
</dbReference>
<evidence type="ECO:0000259" key="2">
    <source>
        <dbReference type="Pfam" id="PF01408"/>
    </source>
</evidence>
<comment type="caution">
    <text evidence="4">The sequence shown here is derived from an EMBL/GenBank/DDBJ whole genome shotgun (WGS) entry which is preliminary data.</text>
</comment>